<dbReference type="Proteomes" id="UP000266328">
    <property type="component" value="Unassembled WGS sequence"/>
</dbReference>
<dbReference type="AlphaFoldDB" id="A0A398D3E8"/>
<protein>
    <recommendedName>
        <fullName evidence="4">PTS EIIB type-2 domain-containing protein</fullName>
    </recommendedName>
</protein>
<organism evidence="2 3">
    <name type="scientific">Candidatus Cryosericum terrychapinii</name>
    <dbReference type="NCBI Taxonomy" id="2290919"/>
    <lineage>
        <taxon>Bacteria</taxon>
        <taxon>Pseudomonadati</taxon>
        <taxon>Caldisericota/Cryosericota group</taxon>
        <taxon>Candidatus Cryosericota</taxon>
        <taxon>Candidatus Cryosericia</taxon>
        <taxon>Candidatus Cryosericales</taxon>
        <taxon>Candidatus Cryosericaceae</taxon>
        <taxon>Candidatus Cryosericum</taxon>
    </lineage>
</organism>
<accession>A0A398D3E8</accession>
<proteinExistence type="predicted"/>
<sequence length="104" mass="10918">MGHQYLIYVACGNAAASASLVGSRLSELLKAEKIETRVETMRVVEVAGHVATKRPALVVITAGSVFSREGLPGDLPVMSGLPLMTMVGVGDFIKKVKEALHLGA</sequence>
<dbReference type="GO" id="GO:0009401">
    <property type="term" value="P:phosphoenolpyruvate-dependent sugar phosphotransferase system"/>
    <property type="evidence" value="ECO:0007669"/>
    <property type="project" value="InterPro"/>
</dbReference>
<reference evidence="2 3" key="1">
    <citation type="submission" date="2018-09" db="EMBL/GenBank/DDBJ databases">
        <title>Discovery and Ecogenomic Context for Candidatus Cryosericales, a Global Caldiserica Order Active in Thawing Permafrost.</title>
        <authorList>
            <person name="Martinez M.A."/>
            <person name="Woodcroft B.J."/>
            <person name="Ignacio Espinoza J.C."/>
            <person name="Zayed A."/>
            <person name="Singleton C.M."/>
            <person name="Boyd J."/>
            <person name="Li Y.-F."/>
            <person name="Purvine S."/>
            <person name="Maughan H."/>
            <person name="Hodgkins S.B."/>
            <person name="Anderson D."/>
            <person name="Sederholm M."/>
            <person name="Temperton B."/>
            <person name="Saleska S.R."/>
            <person name="Tyson G.W."/>
            <person name="Rich V.I."/>
        </authorList>
    </citation>
    <scope>NUCLEOTIDE SEQUENCE [LARGE SCALE GENOMIC DNA]</scope>
    <source>
        <strain evidence="2 3">SMC7</strain>
    </source>
</reference>
<dbReference type="InterPro" id="IPR036095">
    <property type="entry name" value="PTS_EIIB-like_sf"/>
</dbReference>
<dbReference type="SUPFAM" id="SSF52794">
    <property type="entry name" value="PTS system IIB component-like"/>
    <property type="match status" value="1"/>
</dbReference>
<keyword evidence="3" id="KW-1185">Reference proteome</keyword>
<dbReference type="Gene3D" id="3.40.50.2300">
    <property type="match status" value="1"/>
</dbReference>
<keyword evidence="1" id="KW-0808">Transferase</keyword>
<gene>
    <name evidence="2" type="ORF">SMC7_00635</name>
</gene>
<evidence type="ECO:0000256" key="1">
    <source>
        <dbReference type="ARBA" id="ARBA00022679"/>
    </source>
</evidence>
<name>A0A398D3E8_9BACT</name>
<evidence type="ECO:0000313" key="3">
    <source>
        <dbReference type="Proteomes" id="UP000266328"/>
    </source>
</evidence>
<comment type="caution">
    <text evidence="2">The sequence shown here is derived from an EMBL/GenBank/DDBJ whole genome shotgun (WGS) entry which is preliminary data.</text>
</comment>
<dbReference type="GO" id="GO:0008982">
    <property type="term" value="F:protein-N(PI)-phosphohistidine-sugar phosphotransferase activity"/>
    <property type="evidence" value="ECO:0007669"/>
    <property type="project" value="InterPro"/>
</dbReference>
<evidence type="ECO:0000313" key="2">
    <source>
        <dbReference type="EMBL" id="RIE06787.1"/>
    </source>
</evidence>
<dbReference type="EMBL" id="QXIS01000004">
    <property type="protein sequence ID" value="RIE06787.1"/>
    <property type="molecule type" value="Genomic_DNA"/>
</dbReference>
<evidence type="ECO:0008006" key="4">
    <source>
        <dbReference type="Google" id="ProtNLM"/>
    </source>
</evidence>